<reference evidence="2" key="1">
    <citation type="journal article" date="2021" name="Proc. Natl. Acad. Sci. U.S.A.">
        <title>Three genomes in the algal genus Volvox reveal the fate of a haploid sex-determining region after a transition to homothallism.</title>
        <authorList>
            <person name="Yamamoto K."/>
            <person name="Hamaji T."/>
            <person name="Kawai-Toyooka H."/>
            <person name="Matsuzaki R."/>
            <person name="Takahashi F."/>
            <person name="Nishimura Y."/>
            <person name="Kawachi M."/>
            <person name="Noguchi H."/>
            <person name="Minakuchi Y."/>
            <person name="Umen J.G."/>
            <person name="Toyoda A."/>
            <person name="Nozaki H."/>
        </authorList>
    </citation>
    <scope>NUCLEOTIDE SEQUENCE</scope>
    <source>
        <strain evidence="2">NIES-3780</strain>
    </source>
</reference>
<feature type="non-terminal residue" evidence="2">
    <location>
        <position position="1"/>
    </location>
</feature>
<evidence type="ECO:0000313" key="2">
    <source>
        <dbReference type="EMBL" id="GIL54458.1"/>
    </source>
</evidence>
<dbReference type="EMBL" id="BNCO01000017">
    <property type="protein sequence ID" value="GIL54458.1"/>
    <property type="molecule type" value="Genomic_DNA"/>
</dbReference>
<comment type="caution">
    <text evidence="2">The sequence shown here is derived from an EMBL/GenBank/DDBJ whole genome shotgun (WGS) entry which is preliminary data.</text>
</comment>
<protein>
    <submittedName>
        <fullName evidence="2">Uncharacterized protein</fullName>
    </submittedName>
</protein>
<organism evidence="2 3">
    <name type="scientific">Volvox africanus</name>
    <dbReference type="NCBI Taxonomy" id="51714"/>
    <lineage>
        <taxon>Eukaryota</taxon>
        <taxon>Viridiplantae</taxon>
        <taxon>Chlorophyta</taxon>
        <taxon>core chlorophytes</taxon>
        <taxon>Chlorophyceae</taxon>
        <taxon>CS clade</taxon>
        <taxon>Chlamydomonadales</taxon>
        <taxon>Volvocaceae</taxon>
        <taxon>Volvox</taxon>
    </lineage>
</organism>
<feature type="compositionally biased region" description="Gly residues" evidence="1">
    <location>
        <begin position="1"/>
        <end position="22"/>
    </location>
</feature>
<feature type="region of interest" description="Disordered" evidence="1">
    <location>
        <begin position="1"/>
        <end position="90"/>
    </location>
</feature>
<feature type="compositionally biased region" description="Gly residues" evidence="1">
    <location>
        <begin position="31"/>
        <end position="45"/>
    </location>
</feature>
<keyword evidence="3" id="KW-1185">Reference proteome</keyword>
<gene>
    <name evidence="2" type="ORF">Vafri_9989</name>
</gene>
<name>A0A8J4F219_9CHLO</name>
<dbReference type="Proteomes" id="UP000747399">
    <property type="component" value="Unassembled WGS sequence"/>
</dbReference>
<proteinExistence type="predicted"/>
<sequence length="107" mass="10166">GGSSLMGGGGVPGQGTAGGKTAGGLAQQGQLGQGLGGLGGGGGGSLASSIGADAYGRPLHMQLHLGPGTHGGMAHSHSGGAQRQLGHIAGPPTNEALLRQLELLRQM</sequence>
<evidence type="ECO:0000313" key="3">
    <source>
        <dbReference type="Proteomes" id="UP000747399"/>
    </source>
</evidence>
<evidence type="ECO:0000256" key="1">
    <source>
        <dbReference type="SAM" id="MobiDB-lite"/>
    </source>
</evidence>
<dbReference type="AlphaFoldDB" id="A0A8J4F219"/>
<accession>A0A8J4F219</accession>
<feature type="compositionally biased region" description="Low complexity" evidence="1">
    <location>
        <begin position="72"/>
        <end position="81"/>
    </location>
</feature>